<name>A0A6B9G5F2_PANCY</name>
<gene>
    <name evidence="9" type="ORF">CUN67_27955</name>
</gene>
<evidence type="ECO:0000256" key="3">
    <source>
        <dbReference type="ARBA" id="ARBA00022651"/>
    </source>
</evidence>
<sequence length="307" mass="32527">MNVMGNIFRLVVLSFFLSGPVLAADPAQVLLVGGQARTFALHVPDGSPPGGGFPVILAFHGGGMKGAGMARMTGLNAVADKDRFIVIYPDGVDKHWNDGRTTIKNPQDDVSFVAALLDQVQRSYAVNRRRIFATGISNGALFTERLGCDLSSRIAAIASVAGSLPADLVPACRPEKPVAVMQINGMADPIMPYEGGWVEDFGGRGEGGQVTSVAETAAFWGRHNGCTGQSKPVLLPVVVMSDPTRIVRTDYSNCPPVGKVTVLAVRGGGHVWPGNSQSFHPRITGQPSLQINASEVIAHFFLSLPER</sequence>
<dbReference type="RefSeq" id="WP_208718668.1">
    <property type="nucleotide sequence ID" value="NZ_CP024770.1"/>
</dbReference>
<geneLocation type="plasmid" evidence="10">
    <name>pne1b</name>
</geneLocation>
<protein>
    <submittedName>
        <fullName evidence="9">Esterase</fullName>
    </submittedName>
</protein>
<dbReference type="GO" id="GO:0045493">
    <property type="term" value="P:xylan catabolic process"/>
    <property type="evidence" value="ECO:0007669"/>
    <property type="project" value="UniProtKB-KW"/>
</dbReference>
<keyword evidence="4 8" id="KW-0732">Signal</keyword>
<keyword evidence="2" id="KW-0964">Secreted</keyword>
<feature type="signal peptide" evidence="8">
    <location>
        <begin position="1"/>
        <end position="23"/>
    </location>
</feature>
<dbReference type="Proteomes" id="UP000502005">
    <property type="component" value="Plasmid pNE1B"/>
</dbReference>
<dbReference type="PANTHER" id="PTHR38050:SF2">
    <property type="entry name" value="FERULOYL ESTERASE C-RELATED"/>
    <property type="match status" value="1"/>
</dbReference>
<dbReference type="Gene3D" id="3.40.50.1820">
    <property type="entry name" value="alpha/beta hydrolase"/>
    <property type="match status" value="1"/>
</dbReference>
<evidence type="ECO:0000313" key="10">
    <source>
        <dbReference type="Proteomes" id="UP000502005"/>
    </source>
</evidence>
<accession>A0A6B9G5F2</accession>
<keyword evidence="9" id="KW-0614">Plasmid</keyword>
<dbReference type="GO" id="GO:0005576">
    <property type="term" value="C:extracellular region"/>
    <property type="evidence" value="ECO:0007669"/>
    <property type="project" value="UniProtKB-SubCell"/>
</dbReference>
<comment type="subcellular location">
    <subcellularLocation>
        <location evidence="1">Secreted</location>
    </subcellularLocation>
</comment>
<evidence type="ECO:0000256" key="6">
    <source>
        <dbReference type="ARBA" id="ARBA00023277"/>
    </source>
</evidence>
<evidence type="ECO:0000313" key="9">
    <source>
        <dbReference type="EMBL" id="QGY32774.1"/>
    </source>
</evidence>
<dbReference type="PANTHER" id="PTHR38050">
    <property type="match status" value="1"/>
</dbReference>
<feature type="chain" id="PRO_5025544338" evidence="8">
    <location>
        <begin position="24"/>
        <end position="307"/>
    </location>
</feature>
<dbReference type="GO" id="GO:0030600">
    <property type="term" value="F:feruloyl esterase activity"/>
    <property type="evidence" value="ECO:0007669"/>
    <property type="project" value="InterPro"/>
</dbReference>
<evidence type="ECO:0000256" key="5">
    <source>
        <dbReference type="ARBA" id="ARBA00022801"/>
    </source>
</evidence>
<evidence type="ECO:0000256" key="4">
    <source>
        <dbReference type="ARBA" id="ARBA00022729"/>
    </source>
</evidence>
<dbReference type="InterPro" id="IPR043595">
    <property type="entry name" value="FaeB/C/D"/>
</dbReference>
<evidence type="ECO:0000256" key="8">
    <source>
        <dbReference type="SAM" id="SignalP"/>
    </source>
</evidence>
<evidence type="ECO:0000256" key="1">
    <source>
        <dbReference type="ARBA" id="ARBA00004613"/>
    </source>
</evidence>
<keyword evidence="3" id="KW-0858">Xylan degradation</keyword>
<organism evidence="9 10">
    <name type="scientific">Pantoea cypripedii</name>
    <name type="common">Pectobacterium cypripedii</name>
    <name type="synonym">Erwinia cypripedii</name>
    <dbReference type="NCBI Taxonomy" id="55209"/>
    <lineage>
        <taxon>Bacteria</taxon>
        <taxon>Pseudomonadati</taxon>
        <taxon>Pseudomonadota</taxon>
        <taxon>Gammaproteobacteria</taxon>
        <taxon>Enterobacterales</taxon>
        <taxon>Erwiniaceae</taxon>
        <taxon>Pantoea</taxon>
    </lineage>
</organism>
<evidence type="ECO:0000256" key="2">
    <source>
        <dbReference type="ARBA" id="ARBA00022525"/>
    </source>
</evidence>
<keyword evidence="6" id="KW-0119">Carbohydrate metabolism</keyword>
<proteinExistence type="predicted"/>
<dbReference type="InterPro" id="IPR029058">
    <property type="entry name" value="AB_hydrolase_fold"/>
</dbReference>
<evidence type="ECO:0000256" key="7">
    <source>
        <dbReference type="ARBA" id="ARBA00023326"/>
    </source>
</evidence>
<dbReference type="AlphaFoldDB" id="A0A6B9G5F2"/>
<keyword evidence="5" id="KW-0378">Hydrolase</keyword>
<dbReference type="EMBL" id="CP024770">
    <property type="protein sequence ID" value="QGY32774.1"/>
    <property type="molecule type" value="Genomic_DNA"/>
</dbReference>
<reference evidence="9 10" key="1">
    <citation type="submission" date="2017-11" db="EMBL/GenBank/DDBJ databases">
        <title>Genome sequence of Pantoea cypripedii NE1.</title>
        <authorList>
            <person name="Nascimento F.X."/>
        </authorList>
    </citation>
    <scope>NUCLEOTIDE SEQUENCE [LARGE SCALE GENOMIC DNA]</scope>
    <source>
        <strain evidence="9 10">NE1</strain>
        <plasmid evidence="10">pne1b</plasmid>
    </source>
</reference>
<dbReference type="SUPFAM" id="SSF53474">
    <property type="entry name" value="alpha/beta-Hydrolases"/>
    <property type="match status" value="1"/>
</dbReference>
<keyword evidence="7" id="KW-0624">Polysaccharide degradation</keyword>